<dbReference type="InterPro" id="IPR013767">
    <property type="entry name" value="PAS_fold"/>
</dbReference>
<dbReference type="EMBL" id="WTVS01000024">
    <property type="protein sequence ID" value="NMF98249.1"/>
    <property type="molecule type" value="Genomic_DNA"/>
</dbReference>
<dbReference type="Gene3D" id="3.40.50.2300">
    <property type="match status" value="1"/>
</dbReference>
<evidence type="ECO:0000259" key="2">
    <source>
        <dbReference type="PROSITE" id="PS50110"/>
    </source>
</evidence>
<dbReference type="SUPFAM" id="SSF55785">
    <property type="entry name" value="PYP-like sensor domain (PAS domain)"/>
    <property type="match status" value="2"/>
</dbReference>
<feature type="domain" description="Response regulatory" evidence="2">
    <location>
        <begin position="7"/>
        <end position="124"/>
    </location>
</feature>
<dbReference type="SUPFAM" id="SSF52172">
    <property type="entry name" value="CheY-like"/>
    <property type="match status" value="1"/>
</dbReference>
<dbReference type="SMART" id="SM00267">
    <property type="entry name" value="GGDEF"/>
    <property type="match status" value="1"/>
</dbReference>
<reference evidence="6 7" key="1">
    <citation type="submission" date="2019-12" db="EMBL/GenBank/DDBJ databases">
        <title>Comparative genomics gives insights into the taxonomy of the Azoarcus-Aromatoleum group and reveals separate origins of nif in the plant-associated Azoarcus and non-plant-associated Aromatoleum sub-groups.</title>
        <authorList>
            <person name="Lafos M."/>
            <person name="Maluk M."/>
            <person name="Batista M."/>
            <person name="Junghare M."/>
            <person name="Carmona M."/>
            <person name="Faoro H."/>
            <person name="Cruz L.M."/>
            <person name="Battistoni F."/>
            <person name="De Souza E."/>
            <person name="Pedrosa F."/>
            <person name="Chen W.-M."/>
            <person name="Poole P.S."/>
            <person name="Dixon R.A."/>
            <person name="James E.K."/>
        </authorList>
    </citation>
    <scope>NUCLEOTIDE SEQUENCE [LARGE SCALE GENOMIC DNA]</scope>
    <source>
        <strain evidence="6 7">T</strain>
    </source>
</reference>
<feature type="domain" description="PAC" evidence="4">
    <location>
        <begin position="347"/>
        <end position="399"/>
    </location>
</feature>
<evidence type="ECO:0000259" key="4">
    <source>
        <dbReference type="PROSITE" id="PS50113"/>
    </source>
</evidence>
<dbReference type="InterPro" id="IPR029787">
    <property type="entry name" value="Nucleotide_cyclase"/>
</dbReference>
<dbReference type="PROSITE" id="PS50113">
    <property type="entry name" value="PAC"/>
    <property type="match status" value="2"/>
</dbReference>
<dbReference type="PROSITE" id="PS50887">
    <property type="entry name" value="GGDEF"/>
    <property type="match status" value="1"/>
</dbReference>
<dbReference type="InterPro" id="IPR013655">
    <property type="entry name" value="PAS_fold_3"/>
</dbReference>
<comment type="caution">
    <text evidence="6">The sequence shown here is derived from an EMBL/GenBank/DDBJ whole genome shotgun (WGS) entry which is preliminary data.</text>
</comment>
<evidence type="ECO:0000313" key="7">
    <source>
        <dbReference type="Proteomes" id="UP000634522"/>
    </source>
</evidence>
<dbReference type="Proteomes" id="UP000634522">
    <property type="component" value="Unassembled WGS sequence"/>
</dbReference>
<dbReference type="InterPro" id="IPR035965">
    <property type="entry name" value="PAS-like_dom_sf"/>
</dbReference>
<feature type="domain" description="PAC" evidence="4">
    <location>
        <begin position="210"/>
        <end position="261"/>
    </location>
</feature>
<dbReference type="CDD" id="cd00130">
    <property type="entry name" value="PAS"/>
    <property type="match status" value="2"/>
</dbReference>
<dbReference type="PANTHER" id="PTHR44757">
    <property type="entry name" value="DIGUANYLATE CYCLASE DGCP"/>
    <property type="match status" value="1"/>
</dbReference>
<dbReference type="PROSITE" id="PS50112">
    <property type="entry name" value="PAS"/>
    <property type="match status" value="2"/>
</dbReference>
<proteinExistence type="predicted"/>
<dbReference type="PANTHER" id="PTHR44757:SF4">
    <property type="entry name" value="DIGUANYLATE CYCLASE DGCE-RELATED"/>
    <property type="match status" value="1"/>
</dbReference>
<dbReference type="NCBIfam" id="TIGR00229">
    <property type="entry name" value="sensory_box"/>
    <property type="match status" value="2"/>
</dbReference>
<feature type="modified residue" description="4-aspartylphosphate" evidence="1">
    <location>
        <position position="59"/>
    </location>
</feature>
<dbReference type="Gene3D" id="3.30.450.20">
    <property type="entry name" value="PAS domain"/>
    <property type="match status" value="2"/>
</dbReference>
<evidence type="ECO:0000256" key="1">
    <source>
        <dbReference type="PROSITE-ProRule" id="PRU00169"/>
    </source>
</evidence>
<dbReference type="Pfam" id="PF00990">
    <property type="entry name" value="GGDEF"/>
    <property type="match status" value="1"/>
</dbReference>
<organism evidence="6 7">
    <name type="scientific">Aromatoleum toluolicum</name>
    <dbReference type="NCBI Taxonomy" id="90060"/>
    <lineage>
        <taxon>Bacteria</taxon>
        <taxon>Pseudomonadati</taxon>
        <taxon>Pseudomonadota</taxon>
        <taxon>Betaproteobacteria</taxon>
        <taxon>Rhodocyclales</taxon>
        <taxon>Rhodocyclaceae</taxon>
        <taxon>Aromatoleum</taxon>
    </lineage>
</organism>
<dbReference type="PROSITE" id="PS50110">
    <property type="entry name" value="RESPONSE_REGULATORY"/>
    <property type="match status" value="1"/>
</dbReference>
<dbReference type="NCBIfam" id="TIGR00254">
    <property type="entry name" value="GGDEF"/>
    <property type="match status" value="1"/>
</dbReference>
<dbReference type="InterPro" id="IPR001610">
    <property type="entry name" value="PAC"/>
</dbReference>
<dbReference type="InterPro" id="IPR001789">
    <property type="entry name" value="Sig_transdc_resp-reg_receiver"/>
</dbReference>
<feature type="domain" description="PAS" evidence="3">
    <location>
        <begin position="137"/>
        <end position="207"/>
    </location>
</feature>
<keyword evidence="1" id="KW-0597">Phosphoprotein</keyword>
<evidence type="ECO:0000259" key="5">
    <source>
        <dbReference type="PROSITE" id="PS50887"/>
    </source>
</evidence>
<dbReference type="InterPro" id="IPR000160">
    <property type="entry name" value="GGDEF_dom"/>
</dbReference>
<dbReference type="SMART" id="SM00448">
    <property type="entry name" value="REC"/>
    <property type="match status" value="1"/>
</dbReference>
<dbReference type="InterPro" id="IPR052155">
    <property type="entry name" value="Biofilm_reg_signaling"/>
</dbReference>
<accession>A0ABX1NG77</accession>
<dbReference type="InterPro" id="IPR000014">
    <property type="entry name" value="PAS"/>
</dbReference>
<dbReference type="Pfam" id="PF08447">
    <property type="entry name" value="PAS_3"/>
    <property type="match status" value="1"/>
</dbReference>
<name>A0ABX1NG77_9RHOO</name>
<dbReference type="Gene3D" id="3.30.70.270">
    <property type="match status" value="1"/>
</dbReference>
<evidence type="ECO:0000259" key="3">
    <source>
        <dbReference type="PROSITE" id="PS50112"/>
    </source>
</evidence>
<dbReference type="RefSeq" id="WP_169141000.1">
    <property type="nucleotide sequence ID" value="NZ_WTVS01000024.1"/>
</dbReference>
<keyword evidence="7" id="KW-1185">Reference proteome</keyword>
<dbReference type="SUPFAM" id="SSF55073">
    <property type="entry name" value="Nucleotide cyclase"/>
    <property type="match status" value="1"/>
</dbReference>
<gene>
    <name evidence="6" type="ORF">GPA27_12725</name>
</gene>
<protein>
    <submittedName>
        <fullName evidence="6">Diguanylate cyclase</fullName>
    </submittedName>
</protein>
<evidence type="ECO:0000313" key="6">
    <source>
        <dbReference type="EMBL" id="NMF98249.1"/>
    </source>
</evidence>
<dbReference type="InterPro" id="IPR011006">
    <property type="entry name" value="CheY-like_superfamily"/>
</dbReference>
<dbReference type="Pfam" id="PF00989">
    <property type="entry name" value="PAS"/>
    <property type="match status" value="1"/>
</dbReference>
<sequence length="573" mass="62331">MNTPPTTVLLVEDDPADAGMIQTALASADEHRFRVEWVTRLSDALERLGRDGIEVVLLDLTLPDGQGIEAFDQVHLAAPNALILVLSGAMDEETPRLALQRGAHDYLAKGHIDAHWLPRALRYVIERKASGERLRDSEARFRAMSDASPLGIFVSDAQGGCTYTNAAYQRISGLTLEQTLGTNWSVAVHPDDRQRVLAEWRDAARGQDPFETEFRFLREDGSVVWTRVNGAAMRDGAWAHGHVQTVEDITERKSTELLLRAAEEAIFEEKERAQVTLNSIGDGVLSTDLLGKVTYMNPIAETMTGWSCEDALGRPLPEVFTIMDGKGGNALENPALRAIAGNETVKLSADCMLVRRDGSESPIEDSAAPIHSRAGAAIGAVIVFHDVSKAHAMAQKMSHQAQHDFLTGLPNRMLLTERLSQAIGQAHRHGKQVALMFLDLDNFKHINDSLGHAIGDELLQSVAGRLAKCVRTTDTVCRQGGDEFVILLSEIASPHDAAHVANNVLAALAEAQQIGGHELHVTVSIGISVYPDHGTDAEALMQGADTAMYHAKATGRNNFQFCETEMNTRSVSA</sequence>
<dbReference type="CDD" id="cd01949">
    <property type="entry name" value="GGDEF"/>
    <property type="match status" value="1"/>
</dbReference>
<dbReference type="InterPro" id="IPR000700">
    <property type="entry name" value="PAS-assoc_C"/>
</dbReference>
<dbReference type="SMART" id="SM00091">
    <property type="entry name" value="PAS"/>
    <property type="match status" value="2"/>
</dbReference>
<dbReference type="SMART" id="SM00086">
    <property type="entry name" value="PAC"/>
    <property type="match status" value="2"/>
</dbReference>
<dbReference type="InterPro" id="IPR043128">
    <property type="entry name" value="Rev_trsase/Diguanyl_cyclase"/>
</dbReference>
<dbReference type="Pfam" id="PF00072">
    <property type="entry name" value="Response_reg"/>
    <property type="match status" value="1"/>
</dbReference>
<feature type="domain" description="PAS" evidence="3">
    <location>
        <begin position="269"/>
        <end position="342"/>
    </location>
</feature>
<feature type="domain" description="GGDEF" evidence="5">
    <location>
        <begin position="431"/>
        <end position="564"/>
    </location>
</feature>
<dbReference type="CDD" id="cd00156">
    <property type="entry name" value="REC"/>
    <property type="match status" value="1"/>
</dbReference>